<dbReference type="PANTHER" id="PTHR45872:SF3">
    <property type="entry name" value="RHO GUANINE NUCLEOTIDE EXCHANGE FACTOR 12"/>
    <property type="match status" value="1"/>
</dbReference>
<dbReference type="Gene3D" id="1.10.167.10">
    <property type="entry name" value="Regulator of G-protein Signalling 4, domain 2"/>
    <property type="match status" value="1"/>
</dbReference>
<dbReference type="AlphaFoldDB" id="A0A5E4D214"/>
<feature type="domain" description="Regulator of G protein signalling-like" evidence="1">
    <location>
        <begin position="1"/>
        <end position="116"/>
    </location>
</feature>
<dbReference type="SUPFAM" id="SSF48097">
    <property type="entry name" value="Regulator of G-protein signaling, RGS"/>
    <property type="match status" value="1"/>
</dbReference>
<comment type="caution">
    <text evidence="2">The sequence shown here is derived from an EMBL/GenBank/DDBJ whole genome shotgun (WGS) entry which is preliminary data.</text>
</comment>
<dbReference type="GO" id="GO:0007186">
    <property type="term" value="P:G protein-coupled receptor signaling pathway"/>
    <property type="evidence" value="ECO:0007669"/>
    <property type="project" value="TreeGrafter"/>
</dbReference>
<dbReference type="InterPro" id="IPR036305">
    <property type="entry name" value="RGS_sf"/>
</dbReference>
<evidence type="ECO:0000313" key="3">
    <source>
        <dbReference type="Proteomes" id="UP000335636"/>
    </source>
</evidence>
<organism evidence="2 3">
    <name type="scientific">Marmota monax</name>
    <name type="common">Woodchuck</name>
    <dbReference type="NCBI Taxonomy" id="9995"/>
    <lineage>
        <taxon>Eukaryota</taxon>
        <taxon>Metazoa</taxon>
        <taxon>Chordata</taxon>
        <taxon>Craniata</taxon>
        <taxon>Vertebrata</taxon>
        <taxon>Euteleostomi</taxon>
        <taxon>Mammalia</taxon>
        <taxon>Eutheria</taxon>
        <taxon>Euarchontoglires</taxon>
        <taxon>Glires</taxon>
        <taxon>Rodentia</taxon>
        <taxon>Sciuromorpha</taxon>
        <taxon>Sciuridae</taxon>
        <taxon>Xerinae</taxon>
        <taxon>Marmotini</taxon>
        <taxon>Marmota</taxon>
    </lineage>
</organism>
<dbReference type="Pfam" id="PF09128">
    <property type="entry name" value="RGS-like"/>
    <property type="match status" value="1"/>
</dbReference>
<evidence type="ECO:0000313" key="2">
    <source>
        <dbReference type="EMBL" id="VTJ87600.1"/>
    </source>
</evidence>
<dbReference type="GO" id="GO:0005737">
    <property type="term" value="C:cytoplasm"/>
    <property type="evidence" value="ECO:0007669"/>
    <property type="project" value="InterPro"/>
</dbReference>
<feature type="non-terminal residue" evidence="2">
    <location>
        <position position="1"/>
    </location>
</feature>
<dbReference type="InterPro" id="IPR015212">
    <property type="entry name" value="RGS-like_dom"/>
</dbReference>
<dbReference type="GO" id="GO:0005085">
    <property type="term" value="F:guanyl-nucleotide exchange factor activity"/>
    <property type="evidence" value="ECO:0007669"/>
    <property type="project" value="InterPro"/>
</dbReference>
<sequence>SQFDPATLLCYPYSDLYKQTNSKETHRIFLEFHQFFLDPSAHLKVSVPDEISVDLEKRRPELFLRIYIATISKLCKKRVHPECQRHLEDFQQKRSMGLTLAESELTKLDAERDKDQ</sequence>
<protein>
    <recommendedName>
        <fullName evidence="1">Regulator of G protein signalling-like domain-containing protein</fullName>
    </recommendedName>
</protein>
<feature type="non-terminal residue" evidence="2">
    <location>
        <position position="116"/>
    </location>
</feature>
<gene>
    <name evidence="2" type="ORF">MONAX_5E023253</name>
</gene>
<accession>A0A5E4D214</accession>
<dbReference type="EMBL" id="CABDUW010002658">
    <property type="protein sequence ID" value="VTJ87600.1"/>
    <property type="molecule type" value="Genomic_DNA"/>
</dbReference>
<reference evidence="2" key="1">
    <citation type="submission" date="2019-04" db="EMBL/GenBank/DDBJ databases">
        <authorList>
            <person name="Alioto T."/>
            <person name="Alioto T."/>
        </authorList>
    </citation>
    <scope>NUCLEOTIDE SEQUENCE [LARGE SCALE GENOMIC DNA]</scope>
</reference>
<dbReference type="PANTHER" id="PTHR45872">
    <property type="entry name" value="RHO GUANINE NUCLEOTIDE EXCHANGE FACTOR 2, ISOFORM D"/>
    <property type="match status" value="1"/>
</dbReference>
<proteinExistence type="predicted"/>
<dbReference type="GO" id="GO:0001664">
    <property type="term" value="F:G protein-coupled receptor binding"/>
    <property type="evidence" value="ECO:0007669"/>
    <property type="project" value="TreeGrafter"/>
</dbReference>
<keyword evidence="3" id="KW-1185">Reference proteome</keyword>
<evidence type="ECO:0000259" key="1">
    <source>
        <dbReference type="Pfam" id="PF09128"/>
    </source>
</evidence>
<dbReference type="InterPro" id="IPR044926">
    <property type="entry name" value="RGS_subdomain_2"/>
</dbReference>
<name>A0A5E4D214_MARMO</name>
<dbReference type="Proteomes" id="UP000335636">
    <property type="component" value="Unassembled WGS sequence"/>
</dbReference>